<dbReference type="GO" id="GO:0046653">
    <property type="term" value="P:tetrahydrofolate metabolic process"/>
    <property type="evidence" value="ECO:0007669"/>
    <property type="project" value="InterPro"/>
</dbReference>
<gene>
    <name evidence="1" type="ORF">F3S47_03100</name>
</gene>
<dbReference type="Proteomes" id="UP000326554">
    <property type="component" value="Unassembled WGS sequence"/>
</dbReference>
<accession>A0A5J5GSC9</accession>
<sequence>MRLPCPHCGERDLREFTYKGADLPLPEGPDWGPDWEAYLHLRRNPAGETRDLWYHGPCGSWLSVTRNTATHAVAESRPAREPGS</sequence>
<dbReference type="Pfam" id="PF04267">
    <property type="entry name" value="SoxD"/>
    <property type="match status" value="1"/>
</dbReference>
<keyword evidence="2" id="KW-1185">Reference proteome</keyword>
<name>A0A5J5GSC9_9RHOB</name>
<dbReference type="EMBL" id="VYQE01000001">
    <property type="protein sequence ID" value="KAA9010252.1"/>
    <property type="molecule type" value="Genomic_DNA"/>
</dbReference>
<dbReference type="Gene3D" id="3.30.2270.10">
    <property type="entry name" value="Folate-binding superfamily"/>
    <property type="match status" value="1"/>
</dbReference>
<evidence type="ECO:0000313" key="2">
    <source>
        <dbReference type="Proteomes" id="UP000326554"/>
    </source>
</evidence>
<dbReference type="InterPro" id="IPR006279">
    <property type="entry name" value="SoxD"/>
</dbReference>
<proteinExistence type="predicted"/>
<organism evidence="1 2">
    <name type="scientific">Histidinibacterium aquaticum</name>
    <dbReference type="NCBI Taxonomy" id="2613962"/>
    <lineage>
        <taxon>Bacteria</taxon>
        <taxon>Pseudomonadati</taxon>
        <taxon>Pseudomonadota</taxon>
        <taxon>Alphaproteobacteria</taxon>
        <taxon>Rhodobacterales</taxon>
        <taxon>Paracoccaceae</taxon>
        <taxon>Histidinibacterium</taxon>
    </lineage>
</organism>
<dbReference type="InterPro" id="IPR038561">
    <property type="entry name" value="SoxD_sf"/>
</dbReference>
<dbReference type="AlphaFoldDB" id="A0A5J5GSC9"/>
<dbReference type="RefSeq" id="WP_150443738.1">
    <property type="nucleotide sequence ID" value="NZ_VYQE01000001.1"/>
</dbReference>
<protein>
    <submittedName>
        <fullName evidence="1">Sarcosine oxidase subunit delta</fullName>
    </submittedName>
</protein>
<dbReference type="GO" id="GO:0008115">
    <property type="term" value="F:sarcosine oxidase activity"/>
    <property type="evidence" value="ECO:0007669"/>
    <property type="project" value="InterPro"/>
</dbReference>
<comment type="caution">
    <text evidence="1">The sequence shown here is derived from an EMBL/GenBank/DDBJ whole genome shotgun (WGS) entry which is preliminary data.</text>
</comment>
<evidence type="ECO:0000313" key="1">
    <source>
        <dbReference type="EMBL" id="KAA9010252.1"/>
    </source>
</evidence>
<reference evidence="1 2" key="1">
    <citation type="submission" date="2019-09" db="EMBL/GenBank/DDBJ databases">
        <authorList>
            <person name="Park J.-S."/>
            <person name="Choi H.-J."/>
        </authorList>
    </citation>
    <scope>NUCLEOTIDE SEQUENCE [LARGE SCALE GENOMIC DNA]</scope>
    <source>
        <strain evidence="1 2">176SS1-4</strain>
    </source>
</reference>